<evidence type="ECO:0000259" key="2">
    <source>
        <dbReference type="Pfam" id="PF04195"/>
    </source>
</evidence>
<accession>A0A9N7NNR3</accession>
<comment type="caution">
    <text evidence="3">The sequence shown here is derived from an EMBL/GenBank/DDBJ whole genome shotgun (WGS) entry which is preliminary data.</text>
</comment>
<sequence length="345" mass="38746">IVPIALCRQFQNRAVNRVSRSDTIDTGTPWSRTISRIYSLAYSFSFIVVFTGKKCAVLVRRSMITQMESFPLLVLERPTTKSIVTFSHFHSGISNPATSTTSSGSVEILPSALEAVPLSILRPGDTVPTRVFTARVASPNSGDSMDNIPLRCRRPAFGSMDEPEEDEVISSQPTFPASSTVPPSSNSPPKQSSTKKLSKRPSSTSLSHPWFNPDKIGQPLGWAFIRSSPSDRYDNPPRDCYPFFEVQFKLGLRFPLSPDIIRICEWFSLSLHQLPPNAIRFITTFIILCRVRLGRFDLDFFHYCYCPSKLGRGLYLKCRNGAHFINDIPSNLPGWSDKFIFVRPD</sequence>
<feature type="domain" description="Transposase (putative) gypsy type" evidence="2">
    <location>
        <begin position="246"/>
        <end position="302"/>
    </location>
</feature>
<reference evidence="3" key="1">
    <citation type="submission" date="2019-12" db="EMBL/GenBank/DDBJ databases">
        <authorList>
            <person name="Scholes J."/>
        </authorList>
    </citation>
    <scope>NUCLEOTIDE SEQUENCE</scope>
</reference>
<dbReference type="InterPro" id="IPR007321">
    <property type="entry name" value="Transposase_28"/>
</dbReference>
<proteinExistence type="predicted"/>
<keyword evidence="4" id="KW-1185">Reference proteome</keyword>
<evidence type="ECO:0000256" key="1">
    <source>
        <dbReference type="SAM" id="MobiDB-lite"/>
    </source>
</evidence>
<dbReference type="AlphaFoldDB" id="A0A9N7NNR3"/>
<gene>
    <name evidence="3" type="ORF">SHERM_28619</name>
</gene>
<feature type="compositionally biased region" description="Low complexity" evidence="1">
    <location>
        <begin position="176"/>
        <end position="195"/>
    </location>
</feature>
<evidence type="ECO:0000313" key="4">
    <source>
        <dbReference type="Proteomes" id="UP001153555"/>
    </source>
</evidence>
<dbReference type="Pfam" id="PF04195">
    <property type="entry name" value="Transposase_28"/>
    <property type="match status" value="1"/>
</dbReference>
<protein>
    <recommendedName>
        <fullName evidence="2">Transposase (putative) gypsy type domain-containing protein</fullName>
    </recommendedName>
</protein>
<dbReference type="OrthoDB" id="1736701at2759"/>
<organism evidence="3 4">
    <name type="scientific">Striga hermonthica</name>
    <name type="common">Purple witchweed</name>
    <name type="synonym">Buchnera hermonthica</name>
    <dbReference type="NCBI Taxonomy" id="68872"/>
    <lineage>
        <taxon>Eukaryota</taxon>
        <taxon>Viridiplantae</taxon>
        <taxon>Streptophyta</taxon>
        <taxon>Embryophyta</taxon>
        <taxon>Tracheophyta</taxon>
        <taxon>Spermatophyta</taxon>
        <taxon>Magnoliopsida</taxon>
        <taxon>eudicotyledons</taxon>
        <taxon>Gunneridae</taxon>
        <taxon>Pentapetalae</taxon>
        <taxon>asterids</taxon>
        <taxon>lamiids</taxon>
        <taxon>Lamiales</taxon>
        <taxon>Orobanchaceae</taxon>
        <taxon>Buchnereae</taxon>
        <taxon>Striga</taxon>
    </lineage>
</organism>
<feature type="non-terminal residue" evidence="3">
    <location>
        <position position="1"/>
    </location>
</feature>
<evidence type="ECO:0000313" key="3">
    <source>
        <dbReference type="EMBL" id="CAA0833356.1"/>
    </source>
</evidence>
<name>A0A9N7NNR3_STRHE</name>
<feature type="non-terminal residue" evidence="3">
    <location>
        <position position="345"/>
    </location>
</feature>
<feature type="region of interest" description="Disordered" evidence="1">
    <location>
        <begin position="137"/>
        <end position="212"/>
    </location>
</feature>
<dbReference type="Proteomes" id="UP001153555">
    <property type="component" value="Unassembled WGS sequence"/>
</dbReference>
<dbReference type="EMBL" id="CACSLK010027839">
    <property type="protein sequence ID" value="CAA0833356.1"/>
    <property type="molecule type" value="Genomic_DNA"/>
</dbReference>